<feature type="transmembrane region" description="Helical" evidence="4">
    <location>
        <begin position="86"/>
        <end position="110"/>
    </location>
</feature>
<gene>
    <name evidence="5" type="ORF">B8W69_00145</name>
</gene>
<comment type="similarity">
    <text evidence="1">Belongs to the enoyl-CoA hydratase/isomerase family.</text>
</comment>
<evidence type="ECO:0000256" key="1">
    <source>
        <dbReference type="ARBA" id="ARBA00005254"/>
    </source>
</evidence>
<keyword evidence="4" id="KW-0472">Membrane</keyword>
<evidence type="ECO:0008006" key="7">
    <source>
        <dbReference type="Google" id="ProtNLM"/>
    </source>
</evidence>
<keyword evidence="4" id="KW-0812">Transmembrane</keyword>
<dbReference type="InterPro" id="IPR001753">
    <property type="entry name" value="Enoyl-CoA_hydra/iso"/>
</dbReference>
<dbReference type="CDD" id="cd06558">
    <property type="entry name" value="crotonase-like"/>
    <property type="match status" value="1"/>
</dbReference>
<dbReference type="GO" id="GO:0016829">
    <property type="term" value="F:lyase activity"/>
    <property type="evidence" value="ECO:0007669"/>
    <property type="project" value="UniProtKB-KW"/>
</dbReference>
<evidence type="ECO:0000256" key="3">
    <source>
        <dbReference type="ARBA" id="ARBA00023239"/>
    </source>
</evidence>
<evidence type="ECO:0000256" key="4">
    <source>
        <dbReference type="SAM" id="Phobius"/>
    </source>
</evidence>
<keyword evidence="2" id="KW-0443">Lipid metabolism</keyword>
<keyword evidence="6" id="KW-1185">Reference proteome</keyword>
<dbReference type="Gene3D" id="3.90.226.10">
    <property type="entry name" value="2-enoyl-CoA Hydratase, Chain A, domain 1"/>
    <property type="match status" value="1"/>
</dbReference>
<organism evidence="5 6">
    <name type="scientific">Mycolicibacterium vulneris</name>
    <dbReference type="NCBI Taxonomy" id="547163"/>
    <lineage>
        <taxon>Bacteria</taxon>
        <taxon>Bacillati</taxon>
        <taxon>Actinomycetota</taxon>
        <taxon>Actinomycetes</taxon>
        <taxon>Mycobacteriales</taxon>
        <taxon>Mycobacteriaceae</taxon>
        <taxon>Mycolicibacterium</taxon>
    </lineage>
</organism>
<evidence type="ECO:0000313" key="5">
    <source>
        <dbReference type="EMBL" id="OSC32255.1"/>
    </source>
</evidence>
<dbReference type="SUPFAM" id="SSF52096">
    <property type="entry name" value="ClpP/crotonase"/>
    <property type="match status" value="1"/>
</dbReference>
<proteinExistence type="inferred from homology"/>
<evidence type="ECO:0000313" key="6">
    <source>
        <dbReference type="Proteomes" id="UP000242320"/>
    </source>
</evidence>
<keyword evidence="3" id="KW-0456">Lyase</keyword>
<evidence type="ECO:0000256" key="2">
    <source>
        <dbReference type="ARBA" id="ARBA00023098"/>
    </source>
</evidence>
<protein>
    <recommendedName>
        <fullName evidence="7">Enoyl-CoA hydratase</fullName>
    </recommendedName>
</protein>
<dbReference type="EMBL" id="NCXM01000001">
    <property type="protein sequence ID" value="OSC32255.1"/>
    <property type="molecule type" value="Genomic_DNA"/>
</dbReference>
<dbReference type="Proteomes" id="UP000242320">
    <property type="component" value="Unassembled WGS sequence"/>
</dbReference>
<accession>A0A1X2LE97</accession>
<dbReference type="GO" id="GO:0006635">
    <property type="term" value="P:fatty acid beta-oxidation"/>
    <property type="evidence" value="ECO:0007669"/>
    <property type="project" value="TreeGrafter"/>
</dbReference>
<dbReference type="Pfam" id="PF00378">
    <property type="entry name" value="ECH_1"/>
    <property type="match status" value="1"/>
</dbReference>
<dbReference type="PANTHER" id="PTHR11941:SF169">
    <property type="entry name" value="(7AS)-7A-METHYL-1,5-DIOXO-2,3,5,6,7,7A-HEXAHYDRO-1H-INDENE-CARBOXYL-COA HYDROLASE"/>
    <property type="match status" value="1"/>
</dbReference>
<dbReference type="AlphaFoldDB" id="A0A1X2LE97"/>
<dbReference type="OrthoDB" id="8640486at2"/>
<dbReference type="NCBIfam" id="NF004858">
    <property type="entry name" value="PRK06213.1"/>
    <property type="match status" value="1"/>
</dbReference>
<keyword evidence="4" id="KW-1133">Transmembrane helix</keyword>
<dbReference type="InterPro" id="IPR029045">
    <property type="entry name" value="ClpP/crotonase-like_dom_sf"/>
</dbReference>
<comment type="caution">
    <text evidence="5">The sequence shown here is derived from an EMBL/GenBank/DDBJ whole genome shotgun (WGS) entry which is preliminary data.</text>
</comment>
<dbReference type="PANTHER" id="PTHR11941">
    <property type="entry name" value="ENOYL-COA HYDRATASE-RELATED"/>
    <property type="match status" value="1"/>
</dbReference>
<name>A0A1X2LE97_9MYCO</name>
<sequence length="284" mass="30518">MLECDVDGAIATVTLDDGKANALSPVMQREINYALDLAEQQEMRAVVLAGNDRLFCGGFDLGVLAAADQQATLDMLRGGFRLSVRLLMFPSPVIIAATGPAIAISSFLLLSGDHRVGSARTRCQAKEVATGMTLPMSAVEIMRMRLTPPAFHRGIAMACRFVGDAAIAGGWLDEIIEPSDVVSRAHEEAETAAATVNLEAHLASKVKARGGAVEAILRGIDRLARESRAGNVVAGCRTSRRSHGSLLLRVGCRRARAPAASCRSVRPWWENSLRQVNHLWISYC</sequence>
<reference evidence="5 6" key="1">
    <citation type="submission" date="2017-04" db="EMBL/GenBank/DDBJ databases">
        <title>The new phylogeny of genus Mycobacterium.</title>
        <authorList>
            <person name="Tortoli E."/>
            <person name="Trovato A."/>
            <person name="Cirillo D.M."/>
        </authorList>
    </citation>
    <scope>NUCLEOTIDE SEQUENCE [LARGE SCALE GENOMIC DNA]</scope>
    <source>
        <strain evidence="5 6">DSM 45247</strain>
    </source>
</reference>